<dbReference type="InterPro" id="IPR013762">
    <property type="entry name" value="Integrase-like_cat_sf"/>
</dbReference>
<dbReference type="InterPro" id="IPR004107">
    <property type="entry name" value="Integrase_SAM-like_N"/>
</dbReference>
<dbReference type="GO" id="GO:0006310">
    <property type="term" value="P:DNA recombination"/>
    <property type="evidence" value="ECO:0007669"/>
    <property type="project" value="UniProtKB-KW"/>
</dbReference>
<protein>
    <recommendedName>
        <fullName evidence="3">Integrase SAM-like N-terminal domain-containing protein</fullName>
    </recommendedName>
</protein>
<evidence type="ECO:0000313" key="4">
    <source>
        <dbReference type="EMBL" id="GIH05381.1"/>
    </source>
</evidence>
<dbReference type="InterPro" id="IPR011010">
    <property type="entry name" value="DNA_brk_join_enz"/>
</dbReference>
<dbReference type="GO" id="GO:0015074">
    <property type="term" value="P:DNA integration"/>
    <property type="evidence" value="ECO:0007669"/>
    <property type="project" value="InterPro"/>
</dbReference>
<organism evidence="4 5">
    <name type="scientific">Rhizocola hellebori</name>
    <dbReference type="NCBI Taxonomy" id="1392758"/>
    <lineage>
        <taxon>Bacteria</taxon>
        <taxon>Bacillati</taxon>
        <taxon>Actinomycetota</taxon>
        <taxon>Actinomycetes</taxon>
        <taxon>Micromonosporales</taxon>
        <taxon>Micromonosporaceae</taxon>
        <taxon>Rhizocola</taxon>
    </lineage>
</organism>
<dbReference type="Gene3D" id="1.10.443.10">
    <property type="entry name" value="Intergrase catalytic core"/>
    <property type="match status" value="1"/>
</dbReference>
<gene>
    <name evidence="4" type="ORF">Rhe02_34480</name>
</gene>
<dbReference type="EMBL" id="BONY01000018">
    <property type="protein sequence ID" value="GIH05381.1"/>
    <property type="molecule type" value="Genomic_DNA"/>
</dbReference>
<evidence type="ECO:0000313" key="5">
    <source>
        <dbReference type="Proteomes" id="UP000612899"/>
    </source>
</evidence>
<proteinExistence type="predicted"/>
<dbReference type="Pfam" id="PF02899">
    <property type="entry name" value="Phage_int_SAM_1"/>
    <property type="match status" value="1"/>
</dbReference>
<evidence type="ECO:0000259" key="3">
    <source>
        <dbReference type="Pfam" id="PF02899"/>
    </source>
</evidence>
<keyword evidence="1" id="KW-0238">DNA-binding</keyword>
<evidence type="ECO:0000256" key="2">
    <source>
        <dbReference type="ARBA" id="ARBA00023172"/>
    </source>
</evidence>
<dbReference type="SUPFAM" id="SSF56349">
    <property type="entry name" value="DNA breaking-rejoining enzymes"/>
    <property type="match status" value="1"/>
</dbReference>
<dbReference type="Proteomes" id="UP000612899">
    <property type="component" value="Unassembled WGS sequence"/>
</dbReference>
<dbReference type="Gene3D" id="1.10.150.130">
    <property type="match status" value="1"/>
</dbReference>
<reference evidence="4" key="1">
    <citation type="submission" date="2021-01" db="EMBL/GenBank/DDBJ databases">
        <title>Whole genome shotgun sequence of Rhizocola hellebori NBRC 109834.</title>
        <authorList>
            <person name="Komaki H."/>
            <person name="Tamura T."/>
        </authorList>
    </citation>
    <scope>NUCLEOTIDE SEQUENCE</scope>
    <source>
        <strain evidence="4">NBRC 109834</strain>
    </source>
</reference>
<comment type="caution">
    <text evidence="4">The sequence shown here is derived from an EMBL/GenBank/DDBJ whole genome shotgun (WGS) entry which is preliminary data.</text>
</comment>
<feature type="domain" description="Integrase SAM-like N-terminal" evidence="3">
    <location>
        <begin position="18"/>
        <end position="86"/>
    </location>
</feature>
<evidence type="ECO:0000256" key="1">
    <source>
        <dbReference type="ARBA" id="ARBA00023125"/>
    </source>
</evidence>
<keyword evidence="2" id="KW-0233">DNA recombination</keyword>
<keyword evidence="5" id="KW-1185">Reference proteome</keyword>
<name>A0A8J3VGV2_9ACTN</name>
<dbReference type="InterPro" id="IPR010998">
    <property type="entry name" value="Integrase_recombinase_N"/>
</dbReference>
<dbReference type="RefSeq" id="WP_203909235.1">
    <property type="nucleotide sequence ID" value="NZ_BONY01000018.1"/>
</dbReference>
<dbReference type="AlphaFoldDB" id="A0A8J3VGV2"/>
<dbReference type="GO" id="GO:0003677">
    <property type="term" value="F:DNA binding"/>
    <property type="evidence" value="ECO:0007669"/>
    <property type="project" value="UniProtKB-KW"/>
</dbReference>
<accession>A0A8J3VGV2</accession>
<sequence>MDGPGQPTPASLVRIRREEGSLAPNTARSYAHDLREFNAWAQVHGHKGLPALPTTIDEYVEQWISGHDGHRQPAPSTIARSLAAIDYEHKRSGYQSPTHFARRTLDRYREAMTHAAPPRKRKIPRQYEVDGIWGRIKHPTLRGKRDRLIVSLLQVARVKTQDLIGLDVGDATFTENSLILTIKDHTGTPARRLHITRDEYDARDPAPFLRDWLAALHQASVIEGPLLRAIDRHGRLAGTEGAAVRGTGRMSANGISKILNGLAGHALSGWGLSKHHSFVSTRAVRIRTEILRYPKNPAPSPE</sequence>
<dbReference type="SUPFAM" id="SSF47823">
    <property type="entry name" value="lambda integrase-like, N-terminal domain"/>
    <property type="match status" value="1"/>
</dbReference>